<dbReference type="PANTHER" id="PTHR23506:SF23">
    <property type="entry name" value="GH10249P"/>
    <property type="match status" value="1"/>
</dbReference>
<keyword evidence="3 7" id="KW-0812">Transmembrane</keyword>
<dbReference type="InterPro" id="IPR050930">
    <property type="entry name" value="MFS_Vesicular_Transporter"/>
</dbReference>
<dbReference type="FunCoup" id="A0A0H2RLK2">
    <property type="interactions" value="1"/>
</dbReference>
<proteinExistence type="predicted"/>
<evidence type="ECO:0000313" key="10">
    <source>
        <dbReference type="Proteomes" id="UP000053477"/>
    </source>
</evidence>
<dbReference type="OrthoDB" id="440553at2759"/>
<evidence type="ECO:0000259" key="8">
    <source>
        <dbReference type="PROSITE" id="PS50850"/>
    </source>
</evidence>
<sequence length="462" mass="50726">MNGNKPWGLQWRSSIWFVTLGDALHTGIATDLTVYSIIIPVIPFQLQHLGYHSVSSLTAWLLFSFVKIFTATPPISWLSERYNSRRFPLLCGLGALIGSIILFMEAPNYAVMVLARVLQGISSSTIWIVGLALLCDTVPEKRVGQQLGLAAMGFTFGVICAPPIGGALFQRFGFRGPFIFDIIIAFVDLVGRLLVIEKKDASKWEIADSPSDVPSETQNKEPKIDIPPTELPVQNIEAPSGIMEGVEEPTRVSSMKVLKLMLQSSRTTAGLTIVVIYAIAFTMFEPTLPLRLQDVWNFDSSKVGLVYLVCAGPTIISSPLSGWIADRFGVEWITVMSVFLAIPWYFVLFIKSRLALFLVALAMSNFFLSSLISPLMSELASITRAIDGVGYAHIYGAFNLAFGVGSTVGPLTAGQIYDHSKSGWLIICCIGAGLMCFALVLSVIFTGEKPLWIRYYRRSISL</sequence>
<feature type="transmembrane region" description="Helical" evidence="7">
    <location>
        <begin position="265"/>
        <end position="284"/>
    </location>
</feature>
<gene>
    <name evidence="9" type="ORF">SCHPADRAFT_839009</name>
</gene>
<dbReference type="GO" id="GO:0016020">
    <property type="term" value="C:membrane"/>
    <property type="evidence" value="ECO:0007669"/>
    <property type="project" value="UniProtKB-SubCell"/>
</dbReference>
<dbReference type="InParanoid" id="A0A0H2RLK2"/>
<dbReference type="InterPro" id="IPR011701">
    <property type="entry name" value="MFS"/>
</dbReference>
<evidence type="ECO:0000256" key="5">
    <source>
        <dbReference type="ARBA" id="ARBA00023136"/>
    </source>
</evidence>
<dbReference type="STRING" id="27342.A0A0H2RLK2"/>
<accession>A0A0H2RLK2</accession>
<keyword evidence="5 7" id="KW-0472">Membrane</keyword>
<feature type="transmembrane region" description="Helical" evidence="7">
    <location>
        <begin position="110"/>
        <end position="135"/>
    </location>
</feature>
<feature type="domain" description="Major facilitator superfamily (MFS) profile" evidence="8">
    <location>
        <begin position="15"/>
        <end position="450"/>
    </location>
</feature>
<feature type="transmembrane region" description="Helical" evidence="7">
    <location>
        <begin position="57"/>
        <end position="75"/>
    </location>
</feature>
<evidence type="ECO:0000256" key="3">
    <source>
        <dbReference type="ARBA" id="ARBA00022692"/>
    </source>
</evidence>
<evidence type="ECO:0000256" key="4">
    <source>
        <dbReference type="ARBA" id="ARBA00022989"/>
    </source>
</evidence>
<dbReference type="Gene3D" id="1.20.1250.20">
    <property type="entry name" value="MFS general substrate transporter like domains"/>
    <property type="match status" value="2"/>
</dbReference>
<dbReference type="AlphaFoldDB" id="A0A0H2RLK2"/>
<comment type="subcellular location">
    <subcellularLocation>
        <location evidence="1">Membrane</location>
        <topology evidence="1">Multi-pass membrane protein</topology>
    </subcellularLocation>
</comment>
<organism evidence="9 10">
    <name type="scientific">Schizopora paradoxa</name>
    <dbReference type="NCBI Taxonomy" id="27342"/>
    <lineage>
        <taxon>Eukaryota</taxon>
        <taxon>Fungi</taxon>
        <taxon>Dikarya</taxon>
        <taxon>Basidiomycota</taxon>
        <taxon>Agaricomycotina</taxon>
        <taxon>Agaricomycetes</taxon>
        <taxon>Hymenochaetales</taxon>
        <taxon>Schizoporaceae</taxon>
        <taxon>Schizopora</taxon>
    </lineage>
</organism>
<keyword evidence="2" id="KW-0813">Transport</keyword>
<dbReference type="InterPro" id="IPR036259">
    <property type="entry name" value="MFS_trans_sf"/>
</dbReference>
<evidence type="ECO:0000313" key="9">
    <source>
        <dbReference type="EMBL" id="KLO05711.1"/>
    </source>
</evidence>
<keyword evidence="4 7" id="KW-1133">Transmembrane helix</keyword>
<feature type="transmembrane region" description="Helical" evidence="7">
    <location>
        <begin position="332"/>
        <end position="350"/>
    </location>
</feature>
<feature type="transmembrane region" description="Helical" evidence="7">
    <location>
        <begin position="175"/>
        <end position="195"/>
    </location>
</feature>
<feature type="transmembrane region" description="Helical" evidence="7">
    <location>
        <begin position="87"/>
        <end position="104"/>
    </location>
</feature>
<evidence type="ECO:0000256" key="2">
    <source>
        <dbReference type="ARBA" id="ARBA00022448"/>
    </source>
</evidence>
<dbReference type="GO" id="GO:0022857">
    <property type="term" value="F:transmembrane transporter activity"/>
    <property type="evidence" value="ECO:0007669"/>
    <property type="project" value="InterPro"/>
</dbReference>
<dbReference type="Pfam" id="PF07690">
    <property type="entry name" value="MFS_1"/>
    <property type="match status" value="2"/>
</dbReference>
<evidence type="ECO:0000256" key="6">
    <source>
        <dbReference type="SAM" id="MobiDB-lite"/>
    </source>
</evidence>
<name>A0A0H2RLK2_9AGAM</name>
<feature type="transmembrane region" description="Helical" evidence="7">
    <location>
        <begin position="147"/>
        <end position="169"/>
    </location>
</feature>
<evidence type="ECO:0000256" key="1">
    <source>
        <dbReference type="ARBA" id="ARBA00004141"/>
    </source>
</evidence>
<dbReference type="SUPFAM" id="SSF103473">
    <property type="entry name" value="MFS general substrate transporter"/>
    <property type="match status" value="1"/>
</dbReference>
<protein>
    <submittedName>
        <fullName evidence="9">MFS general substrate transporter</fullName>
    </submittedName>
</protein>
<feature type="transmembrane region" description="Helical" evidence="7">
    <location>
        <begin position="356"/>
        <end position="376"/>
    </location>
</feature>
<evidence type="ECO:0000256" key="7">
    <source>
        <dbReference type="SAM" id="Phobius"/>
    </source>
</evidence>
<keyword evidence="10" id="KW-1185">Reference proteome</keyword>
<feature type="transmembrane region" description="Helical" evidence="7">
    <location>
        <begin position="388"/>
        <end position="411"/>
    </location>
</feature>
<reference evidence="9 10" key="1">
    <citation type="submission" date="2015-04" db="EMBL/GenBank/DDBJ databases">
        <title>Complete genome sequence of Schizopora paradoxa KUC8140, a cosmopolitan wood degrader in East Asia.</title>
        <authorList>
            <consortium name="DOE Joint Genome Institute"/>
            <person name="Min B."/>
            <person name="Park H."/>
            <person name="Jang Y."/>
            <person name="Kim J.-J."/>
            <person name="Kim K.H."/>
            <person name="Pangilinan J."/>
            <person name="Lipzen A."/>
            <person name="Riley R."/>
            <person name="Grigoriev I.V."/>
            <person name="Spatafora J.W."/>
            <person name="Choi I.-G."/>
        </authorList>
    </citation>
    <scope>NUCLEOTIDE SEQUENCE [LARGE SCALE GENOMIC DNA]</scope>
    <source>
        <strain evidence="9 10">KUC8140</strain>
    </source>
</reference>
<dbReference type="InterPro" id="IPR020846">
    <property type="entry name" value="MFS_dom"/>
</dbReference>
<dbReference type="PANTHER" id="PTHR23506">
    <property type="entry name" value="GH10249P"/>
    <property type="match status" value="1"/>
</dbReference>
<feature type="region of interest" description="Disordered" evidence="6">
    <location>
        <begin position="207"/>
        <end position="226"/>
    </location>
</feature>
<dbReference type="Proteomes" id="UP000053477">
    <property type="component" value="Unassembled WGS sequence"/>
</dbReference>
<feature type="transmembrane region" description="Helical" evidence="7">
    <location>
        <begin position="423"/>
        <end position="447"/>
    </location>
</feature>
<feature type="transmembrane region" description="Helical" evidence="7">
    <location>
        <begin position="304"/>
        <end position="325"/>
    </location>
</feature>
<dbReference type="EMBL" id="KQ086274">
    <property type="protein sequence ID" value="KLO05711.1"/>
    <property type="molecule type" value="Genomic_DNA"/>
</dbReference>
<dbReference type="CDD" id="cd17325">
    <property type="entry name" value="MFS_MdtG_SLC18_like"/>
    <property type="match status" value="1"/>
</dbReference>
<dbReference type="PROSITE" id="PS50850">
    <property type="entry name" value="MFS"/>
    <property type="match status" value="1"/>
</dbReference>